<evidence type="ECO:0000256" key="17">
    <source>
        <dbReference type="PIRSR" id="PIRSR613273-3"/>
    </source>
</evidence>
<dbReference type="FunFam" id="2.60.120.830:FF:000001">
    <property type="entry name" value="A disintegrin and metalloproteinase with thrombospondin motifs 1"/>
    <property type="match status" value="1"/>
</dbReference>
<dbReference type="SUPFAM" id="SSF57256">
    <property type="entry name" value="Elafin-like"/>
    <property type="match status" value="1"/>
</dbReference>
<dbReference type="Pfam" id="PF08686">
    <property type="entry name" value="PLAC"/>
    <property type="match status" value="1"/>
</dbReference>
<feature type="domain" description="BPTI/Kunitz inhibitor" evidence="20">
    <location>
        <begin position="1749"/>
        <end position="1799"/>
    </location>
</feature>
<dbReference type="InterPro" id="IPR013783">
    <property type="entry name" value="Ig-like_fold"/>
</dbReference>
<dbReference type="InterPro" id="IPR036880">
    <property type="entry name" value="Kunitz_BPTI_sf"/>
</dbReference>
<feature type="compositionally biased region" description="Basic and acidic residues" evidence="18">
    <location>
        <begin position="2148"/>
        <end position="2158"/>
    </location>
</feature>
<dbReference type="InterPro" id="IPR036383">
    <property type="entry name" value="TSP1_rpt_sf"/>
</dbReference>
<evidence type="ECO:0000256" key="12">
    <source>
        <dbReference type="ARBA" id="ARBA00023157"/>
    </source>
</evidence>
<evidence type="ECO:0000259" key="22">
    <source>
        <dbReference type="PROSITE" id="PS50900"/>
    </source>
</evidence>
<dbReference type="InterPro" id="IPR020901">
    <property type="entry name" value="Prtase_inh_Kunz-CS"/>
</dbReference>
<dbReference type="InterPro" id="IPR045371">
    <property type="entry name" value="ADAMTS_CR_3"/>
</dbReference>
<evidence type="ECO:0000313" key="24">
    <source>
        <dbReference type="EMBL" id="KAF7495884.1"/>
    </source>
</evidence>
<dbReference type="SMART" id="SM00408">
    <property type="entry name" value="IGc2"/>
    <property type="match status" value="2"/>
</dbReference>
<evidence type="ECO:0000256" key="2">
    <source>
        <dbReference type="ARBA" id="ARBA00004302"/>
    </source>
</evidence>
<dbReference type="GO" id="GO:0004867">
    <property type="term" value="F:serine-type endopeptidase inhibitor activity"/>
    <property type="evidence" value="ECO:0007669"/>
    <property type="project" value="UniProtKB-KW"/>
</dbReference>
<dbReference type="Gene3D" id="2.60.120.830">
    <property type="match status" value="1"/>
</dbReference>
<keyword evidence="19" id="KW-1133">Transmembrane helix</keyword>
<feature type="domain" description="BPTI/Kunitz inhibitor" evidence="20">
    <location>
        <begin position="1596"/>
        <end position="1648"/>
    </location>
</feature>
<evidence type="ECO:0000256" key="15">
    <source>
        <dbReference type="ARBA" id="ARBA00061693"/>
    </source>
</evidence>
<dbReference type="InterPro" id="IPR003598">
    <property type="entry name" value="Ig_sub2"/>
</dbReference>
<dbReference type="PROSITE" id="PS50279">
    <property type="entry name" value="BPTI_KUNITZ_2"/>
    <property type="match status" value="10"/>
</dbReference>
<dbReference type="FunFam" id="4.10.410.10:FF:000005">
    <property type="entry name" value="Pancreatic trypsin inhibitor"/>
    <property type="match status" value="1"/>
</dbReference>
<comment type="subcellular location">
    <subcellularLocation>
        <location evidence="2">Secreted</location>
        <location evidence="2">Extracellular space</location>
        <location evidence="2">Extracellular matrix</location>
        <location evidence="2">Basement membrane</location>
    </subcellularLocation>
</comment>
<dbReference type="Pfam" id="PF00090">
    <property type="entry name" value="TSP_1"/>
    <property type="match status" value="2"/>
</dbReference>
<evidence type="ECO:0000259" key="20">
    <source>
        <dbReference type="PROSITE" id="PS50279"/>
    </source>
</evidence>
<dbReference type="PRINTS" id="PR00759">
    <property type="entry name" value="BASICPTASE"/>
</dbReference>
<feature type="domain" description="WAP" evidence="23">
    <location>
        <begin position="2057"/>
        <end position="2111"/>
    </location>
</feature>
<dbReference type="Gene3D" id="4.10.410.10">
    <property type="entry name" value="Pancreatic trypsin inhibitor Kunitz domain"/>
    <property type="match status" value="10"/>
</dbReference>
<dbReference type="InterPro" id="IPR036179">
    <property type="entry name" value="Ig-like_dom_sf"/>
</dbReference>
<dbReference type="PANTHER" id="PTHR13723:SF281">
    <property type="entry name" value="PAPILIN"/>
    <property type="match status" value="1"/>
</dbReference>
<keyword evidence="7" id="KW-0732">Signal</keyword>
<dbReference type="Gene3D" id="4.10.75.10">
    <property type="entry name" value="Elafin-like"/>
    <property type="match status" value="1"/>
</dbReference>
<dbReference type="InterPro" id="IPR036645">
    <property type="entry name" value="Elafin-like_sf"/>
</dbReference>
<evidence type="ECO:0000313" key="26">
    <source>
        <dbReference type="Proteomes" id="UP000070412"/>
    </source>
</evidence>
<feature type="disulfide bond" evidence="17">
    <location>
        <begin position="174"/>
        <end position="181"/>
    </location>
</feature>
<feature type="domain" description="BPTI/Kunitz inhibitor" evidence="20">
    <location>
        <begin position="1272"/>
        <end position="1322"/>
    </location>
</feature>
<feature type="domain" description="BPTI/Kunitz inhibitor" evidence="20">
    <location>
        <begin position="1536"/>
        <end position="1586"/>
    </location>
</feature>
<keyword evidence="19" id="KW-0812">Transmembrane</keyword>
<keyword evidence="9" id="KW-0084">Basement membrane</keyword>
<evidence type="ECO:0000256" key="5">
    <source>
        <dbReference type="ARBA" id="ARBA00022530"/>
    </source>
</evidence>
<feature type="transmembrane region" description="Helical" evidence="19">
    <location>
        <begin position="66"/>
        <end position="84"/>
    </location>
</feature>
<proteinExistence type="inferred from homology"/>
<feature type="region of interest" description="Disordered" evidence="18">
    <location>
        <begin position="2138"/>
        <end position="2158"/>
    </location>
</feature>
<feature type="domain" description="Ig-like" evidence="21">
    <location>
        <begin position="2494"/>
        <end position="2579"/>
    </location>
</feature>
<keyword evidence="12 17" id="KW-1015">Disulfide bond</keyword>
<dbReference type="InterPro" id="IPR003599">
    <property type="entry name" value="Ig_sub"/>
</dbReference>
<dbReference type="PROSITE" id="PS50092">
    <property type="entry name" value="TSP1"/>
    <property type="match status" value="6"/>
</dbReference>
<dbReference type="SMART" id="SM00409">
    <property type="entry name" value="IG"/>
    <property type="match status" value="3"/>
</dbReference>
<accession>A0A834VHT2</accession>
<evidence type="ECO:0000259" key="23">
    <source>
        <dbReference type="PROSITE" id="PS51390"/>
    </source>
</evidence>
<feature type="domain" description="BPTI/Kunitz inhibitor" evidence="20">
    <location>
        <begin position="1692"/>
        <end position="1742"/>
    </location>
</feature>
<dbReference type="Pfam" id="PF05986">
    <property type="entry name" value="ADAMTS_spacer1"/>
    <property type="match status" value="1"/>
</dbReference>
<evidence type="ECO:0000256" key="11">
    <source>
        <dbReference type="ARBA" id="ARBA00022974"/>
    </source>
</evidence>
<dbReference type="OrthoDB" id="5950222at2759"/>
<dbReference type="InterPro" id="IPR000884">
    <property type="entry name" value="TSP1_rpt"/>
</dbReference>
<comment type="function">
    <text evidence="1">Has antibacterial activity.</text>
</comment>
<dbReference type="InterPro" id="IPR007110">
    <property type="entry name" value="Ig-like_dom"/>
</dbReference>
<comment type="similarity">
    <text evidence="15">Belongs to the papilin family.</text>
</comment>
<dbReference type="SMART" id="SM00209">
    <property type="entry name" value="TSP1"/>
    <property type="match status" value="7"/>
</dbReference>
<sequence>MWFQQSNDEDIVIVEFDHRPLVIDLNSVQLRNRSTKILRLISMKQSSISSIYQSLNYQRYLFRSKFFFLALLGCIFSSIFFPNFNIVSASERQWKTVDIRDASLKNSIRPIIEEEVSLKTIDPIRPKRQDQLAVNISIGYSQQQPDQGPWGPWTDLSECTRSCGGGVYYQTRVCLDSTRTCIGPSKRYFSCNIQECPPGTEDFRSNQCARFNRIPFDGRYYYWQPYYKGSNAGSPCELNCKPENERFYYRHSRKVIDGTRCYDDDSNNICVDGVCIELGCDRVLGSNLKEDNCRVCGGDGYSCRKVTGIYDQNQGLKTGYNDILYLPVGSVNIRIQEIRPTNNYLAIRGSNGQSYLNGKWRIQPPSTYEIAGTKFHYDRPHGQENRNDVPEKLRSLGPIKEPLFIQLLHQEPNQGISFEYSIPLNEDQNSNIIGSDLNNTILDTQTSLLHGKKKLLPRYVWIFGDFSKCSKTCGIGTQRREVYCAMLDSKNDGQTKVADSLCDSSKRPSDNRPCHNDPCPAKWIAEEWSECSCTDKMQFRNVYCSSGSSCSNEPDSSVLYSDSHCSNLNETKPLKYRKCQPDLDRCPQWTVSSWSECDAHCGLGKQTRKVLCGIKRKTNRSIESTTKFNDLIESTTDNLMTESITFVSSTMIDDNFLQPAKRSNDIDCENDEEDIYVEEYLCDADNRPVESRTCSIKPCDETGSIEWVTSSWSSCDKDCGSAKQTRKVVCVTYDGQLFPDSACESLRGPKPDEVRDCIDGAVCSKPNWLVSEWSQCSEECGEGIQTRHVFCAYIDDKGTITTENDESKCSLETKPPKSNVCYEKDCQTGRWFSGPYGPCTVSCGSGQQTSKQFCLMNSNTTNEVEISLNCQEDLSGTKIKQCNLDACDADQLANLNECKDSPFGCCPSDNVTSAEEDFRNCKRIFVETAQDCIESEFGCCSQDDDFDEQNFTLALGPFGLGCPVRCKNTRFGCCPDSITPANSTDMIDCPDLIETTTEITSTTFESTTITTTIESLINEDITTEISALKLENCVGNDCVKSTTPIDGMIKDCSQSQFGCCPDGWNRAAGPNGEGCEEGSGDVSFYSSTPADVMQSFTTESEVSTIEIDCSLTEFGCCPNGKKAAIGPRYYGCTCHDYPYGCCQDGFSPASGNNLEGCFCERMLFGCCADGLTPAVGPNQQGCDCETSTYGCCSDMVTFAKGPNYHGCPCDTLTYGCCPGSHTPARGPDFAGCSCADTPFGCCPDGTTVAYGPKFEGCPSGLPLDTKLNSEVCKLPMEAGPCSNFSVMWFFDNEYGTCNRFWYSGCRGNGNRFSSQVQCERSCVKPEGPERCLLPKVAGPCNSSSEAYYFDEYSRRCEKFLYGGCLGNNNRFETLDQCVQTCIYHEKVLNQCEQPLAPGPCRGSYRRWYYRREDGRCHEFSYGGCQGNLNNFQTEDECQSACASRTPFEICTLPKAQGSCLGSFPRWFFDSNQGACVEFTYTGCSGNKNRFIDRISCEKLCNQTIPDYYFHQKLSPNQYPLRPVENEIQPGFFESICALPKAIGPCKDTIIQWYFDVMTRRCERFYYGGCGGNENRFDDRDQCERKCLIQASQEDPCLETKDLGNPECQNYQQRWYYDIEDRRCHRFYYYGCGGNRNNFESDEECTSRCVWPREQRERFEYHHEKHQSGAESNFDSIQENTLESIGKFSQEHCSKQYDAGPCEKNQIQWYYDFRDGVCKEFVYGGCGGNENRFRSQQECQTKCWNSQDICKLSPVRGSCSANFTQWFYDPSNNECLEFEFSGCYGNANRFSSKETCEQQCKIDSIKQIDSVSTTSTLQNINYPLPERCSQSKDAGPCKGYFQNYYYSPNDNQCQLFIYGGCGGNQNRFDRLEECEQTCRQNSTDQDKPRFGIDQPEVICNLKMETGPCHETQAKWWYDPNSHTCFPFVYGGCKGNKNRFEDFEQCMRFCSRISRVTPSFERIVPMMPVETHYDQSPPQSAFVTKQITDKNDNDCKPMECNEEMCVLGIDYFRDARGCPACRCINPCNDIRCSSNMNCAVELFRDEITGKIRANAECRLKVKPGSCPTDLIQIAESERDRSPECLDQCRLDADCRGLEKCCHNGCADVCIDPNTLNGNQNRHHNQSQHSNYYGYAIEESSGHHQASYSKDSYDQSNEHRNSYNQQHNTIEENIHNPIYRINSYDDNDHRKFHNYSNSDNGKVVQTSDQHIYHFANGNHIHGSSLSDTGVNASLQSTLSHSQSNEGILPLEEDSFNPANHELISENYNNQNESSFWNGMATDSNNNQSDGKPIQNERVGILENGSLVIKQLKLDDRGMWGCMVMSAETEQERNHNVDQQVSYTYLSVNEPVQIFPEASKIIAQLGMPISLHCKVKGFPIPRITWWHEGKMIEMDKKPYKYRIMPNNSLIIDQIDSDDTGFYICRATNEEYDERSNIEVILESVNKNNEAEIIPYDPMRHNPNGDSVRVLMPDNGFDNNFEKSIFTEIDFWPKDYRVGSTIHLDCLVRSQRTGQIIPSADVIWYVNSDIPLSVDETNHHHYMIMPNNTLLIHRLARGDSGVYRCRATTGPISDSYSSIQLQVENIHVPADCQNNPIFQNCVQIVQNNYCRNPHYRRFCCRSCYIAEHSQSILNSNK</sequence>
<dbReference type="SUPFAM" id="SSF82895">
    <property type="entry name" value="TSP-1 type 1 repeat"/>
    <property type="match status" value="6"/>
</dbReference>
<evidence type="ECO:0000256" key="13">
    <source>
        <dbReference type="ARBA" id="ARBA00023180"/>
    </source>
</evidence>
<dbReference type="Pfam" id="PF00014">
    <property type="entry name" value="Kunitz_BPTI"/>
    <property type="match status" value="10"/>
</dbReference>
<dbReference type="InterPro" id="IPR010909">
    <property type="entry name" value="PLAC"/>
</dbReference>
<keyword evidence="5" id="KW-0272">Extracellular matrix</keyword>
<evidence type="ECO:0000256" key="19">
    <source>
        <dbReference type="SAM" id="Phobius"/>
    </source>
</evidence>
<name>A0A834VHT2_SARSC</name>
<reference evidence="26" key="1">
    <citation type="journal article" date="2020" name="PLoS Negl. Trop. Dis.">
        <title>High-quality nuclear genome for Sarcoptes scabiei-A critical resource for a neglected parasite.</title>
        <authorList>
            <person name="Korhonen P.K."/>
            <person name="Gasser R.B."/>
            <person name="Ma G."/>
            <person name="Wang T."/>
            <person name="Stroehlein A.J."/>
            <person name="Young N.D."/>
            <person name="Ang C.S."/>
            <person name="Fernando D.D."/>
            <person name="Lu H.C."/>
            <person name="Taylor S."/>
            <person name="Reynolds S.L."/>
            <person name="Mofiz E."/>
            <person name="Najaraj S.H."/>
            <person name="Gowda H."/>
            <person name="Madugundu A."/>
            <person name="Renuse S."/>
            <person name="Holt D."/>
            <person name="Pandey A."/>
            <person name="Papenfuss A.T."/>
            <person name="Fischer K."/>
        </authorList>
    </citation>
    <scope>NUCLEOTIDE SEQUENCE [LARGE SCALE GENOMIC DNA]</scope>
</reference>
<dbReference type="Pfam" id="PF19030">
    <property type="entry name" value="TSP1_ADAMTS"/>
    <property type="match status" value="4"/>
</dbReference>
<evidence type="ECO:0000256" key="8">
    <source>
        <dbReference type="ARBA" id="ARBA00022737"/>
    </source>
</evidence>
<dbReference type="PROSITE" id="PS51390">
    <property type="entry name" value="WAP"/>
    <property type="match status" value="1"/>
</dbReference>
<reference evidence="25" key="3">
    <citation type="submission" date="2022-06" db="UniProtKB">
        <authorList>
            <consortium name="EnsemblMetazoa"/>
        </authorList>
    </citation>
    <scope>IDENTIFICATION</scope>
</reference>
<dbReference type="CDD" id="cd22639">
    <property type="entry name" value="Kunitz_papilin_lacunin-like"/>
    <property type="match status" value="1"/>
</dbReference>
<feature type="disulfide bond" evidence="17">
    <location>
        <begin position="159"/>
        <end position="191"/>
    </location>
</feature>
<dbReference type="Pfam" id="PF00095">
    <property type="entry name" value="WAP"/>
    <property type="match status" value="1"/>
</dbReference>
<keyword evidence="19" id="KW-0472">Membrane</keyword>
<dbReference type="PROSITE" id="PS50900">
    <property type="entry name" value="PLAC"/>
    <property type="match status" value="1"/>
</dbReference>
<dbReference type="FunFam" id="2.20.100.10:FF:000005">
    <property type="entry name" value="ADAM metallopeptidase with thrombospondin type 1 motif 9"/>
    <property type="match status" value="1"/>
</dbReference>
<reference evidence="24" key="2">
    <citation type="submission" date="2020-01" db="EMBL/GenBank/DDBJ databases">
        <authorList>
            <person name="Korhonen P.K.K."/>
            <person name="Guangxu M.G."/>
            <person name="Wang T.W."/>
            <person name="Stroehlein A.J.S."/>
            <person name="Young N.D."/>
            <person name="Ang C.-S.A."/>
            <person name="Fernando D.W.F."/>
            <person name="Lu H.L."/>
            <person name="Taylor S.T."/>
            <person name="Ehtesham M.E.M."/>
            <person name="Najaraj S.H.N."/>
            <person name="Harsha G.H.G."/>
            <person name="Madugundu A.M."/>
            <person name="Renuse S.R."/>
            <person name="Holt D.H."/>
            <person name="Pandey A.P."/>
            <person name="Papenfuss A.P."/>
            <person name="Gasser R.B.G."/>
            <person name="Fischer K.F."/>
        </authorList>
    </citation>
    <scope>NUCLEOTIDE SEQUENCE</scope>
    <source>
        <strain evidence="24">SSS_KF_BRIS2020</strain>
    </source>
</reference>
<feature type="domain" description="BPTI/Kunitz inhibitor" evidence="20">
    <location>
        <begin position="1450"/>
        <end position="1500"/>
    </location>
</feature>
<dbReference type="CDD" id="cd00109">
    <property type="entry name" value="Kunitz-type"/>
    <property type="match status" value="6"/>
</dbReference>
<evidence type="ECO:0000259" key="21">
    <source>
        <dbReference type="PROSITE" id="PS50835"/>
    </source>
</evidence>
<dbReference type="PROSITE" id="PS50835">
    <property type="entry name" value="IG_LIKE"/>
    <property type="match status" value="2"/>
</dbReference>
<dbReference type="EnsemblMetazoa" id="SSS_1736s_mrna">
    <property type="protein sequence ID" value="KAF7495884.1"/>
    <property type="gene ID" value="SSS_1736"/>
</dbReference>
<dbReference type="SUPFAM" id="SSF57362">
    <property type="entry name" value="BPTI-like"/>
    <property type="match status" value="10"/>
</dbReference>
<dbReference type="InterPro" id="IPR010294">
    <property type="entry name" value="ADAMTS_spacer1"/>
</dbReference>
<dbReference type="InterPro" id="IPR008197">
    <property type="entry name" value="WAP_dom"/>
</dbReference>
<gene>
    <name evidence="24" type="ORF">SSS_1736</name>
</gene>
<evidence type="ECO:0000313" key="25">
    <source>
        <dbReference type="EnsemblMetazoa" id="KAF7495884.1"/>
    </source>
</evidence>
<keyword evidence="13" id="KW-0325">Glycoprotein</keyword>
<feature type="domain" description="BPTI/Kunitz inhibitor" evidence="20">
    <location>
        <begin position="1898"/>
        <end position="1948"/>
    </location>
</feature>
<dbReference type="PRINTS" id="PR01857">
    <property type="entry name" value="ADAMTSFAMILY"/>
</dbReference>
<dbReference type="GO" id="GO:0005576">
    <property type="term" value="C:extracellular region"/>
    <property type="evidence" value="ECO:0007669"/>
    <property type="project" value="InterPro"/>
</dbReference>
<protein>
    <recommendedName>
        <fullName evidence="16">Papilin</fullName>
    </recommendedName>
</protein>
<feature type="domain" description="BPTI/Kunitz inhibitor" evidence="20">
    <location>
        <begin position="1331"/>
        <end position="1381"/>
    </location>
</feature>
<dbReference type="SMART" id="SM00217">
    <property type="entry name" value="WAP"/>
    <property type="match status" value="1"/>
</dbReference>
<keyword evidence="10" id="KW-0722">Serine protease inhibitor</keyword>
<evidence type="ECO:0000256" key="1">
    <source>
        <dbReference type="ARBA" id="ARBA00002878"/>
    </source>
</evidence>
<evidence type="ECO:0000256" key="10">
    <source>
        <dbReference type="ARBA" id="ARBA00022900"/>
    </source>
</evidence>
<dbReference type="InterPro" id="IPR002223">
    <property type="entry name" value="Kunitz_BPTI"/>
</dbReference>
<evidence type="ECO:0000256" key="9">
    <source>
        <dbReference type="ARBA" id="ARBA00022869"/>
    </source>
</evidence>
<evidence type="ECO:0000256" key="7">
    <source>
        <dbReference type="ARBA" id="ARBA00022729"/>
    </source>
</evidence>
<evidence type="ECO:0000256" key="3">
    <source>
        <dbReference type="ARBA" id="ARBA00022473"/>
    </source>
</evidence>
<dbReference type="PROSITE" id="PS00280">
    <property type="entry name" value="BPTI_KUNITZ_1"/>
    <property type="match status" value="8"/>
</dbReference>
<keyword evidence="8" id="KW-0677">Repeat</keyword>
<dbReference type="InterPro" id="IPR013098">
    <property type="entry name" value="Ig_I-set"/>
</dbReference>
<organism evidence="24">
    <name type="scientific">Sarcoptes scabiei</name>
    <name type="common">Itch mite</name>
    <name type="synonym">Acarus scabiei</name>
    <dbReference type="NCBI Taxonomy" id="52283"/>
    <lineage>
        <taxon>Eukaryota</taxon>
        <taxon>Metazoa</taxon>
        <taxon>Ecdysozoa</taxon>
        <taxon>Arthropoda</taxon>
        <taxon>Chelicerata</taxon>
        <taxon>Arachnida</taxon>
        <taxon>Acari</taxon>
        <taxon>Acariformes</taxon>
        <taxon>Sarcoptiformes</taxon>
        <taxon>Astigmata</taxon>
        <taxon>Psoroptidia</taxon>
        <taxon>Sarcoptoidea</taxon>
        <taxon>Sarcoptidae</taxon>
        <taxon>Sarcoptinae</taxon>
        <taxon>Sarcoptes</taxon>
    </lineage>
</organism>
<dbReference type="CDD" id="cd00199">
    <property type="entry name" value="WAP"/>
    <property type="match status" value="1"/>
</dbReference>
<evidence type="ECO:0000256" key="16">
    <source>
        <dbReference type="ARBA" id="ARBA00074534"/>
    </source>
</evidence>
<feature type="domain" description="BPTI/Kunitz inhibitor" evidence="20">
    <location>
        <begin position="1391"/>
        <end position="1441"/>
    </location>
</feature>
<evidence type="ECO:0000256" key="18">
    <source>
        <dbReference type="SAM" id="MobiDB-lite"/>
    </source>
</evidence>
<dbReference type="EMBL" id="WVUK01000044">
    <property type="protein sequence ID" value="KAF7495884.1"/>
    <property type="molecule type" value="Genomic_DNA"/>
</dbReference>
<dbReference type="InterPro" id="IPR050439">
    <property type="entry name" value="ADAMTS_ADAMTS-like"/>
</dbReference>
<evidence type="ECO:0000256" key="6">
    <source>
        <dbReference type="ARBA" id="ARBA00022690"/>
    </source>
</evidence>
<keyword evidence="6" id="KW-0646">Protease inhibitor</keyword>
<feature type="disulfide bond" evidence="17">
    <location>
        <begin position="163"/>
        <end position="196"/>
    </location>
</feature>
<dbReference type="Proteomes" id="UP000070412">
    <property type="component" value="Unassembled WGS sequence"/>
</dbReference>
<feature type="domain" description="Ig-like" evidence="21">
    <location>
        <begin position="2352"/>
        <end position="2436"/>
    </location>
</feature>
<dbReference type="Gene3D" id="2.60.40.10">
    <property type="entry name" value="Immunoglobulins"/>
    <property type="match status" value="2"/>
</dbReference>
<dbReference type="InterPro" id="IPR013273">
    <property type="entry name" value="ADAMTS/ADAMTS-like"/>
</dbReference>
<dbReference type="PANTHER" id="PTHR13723">
    <property type="entry name" value="ADAMTS A DISINTEGRIN AND METALLOPROTEASE WITH THROMBOSPONDIN MOTIFS PROTEASE"/>
    <property type="match status" value="1"/>
</dbReference>
<feature type="domain" description="PLAC" evidence="22">
    <location>
        <begin position="2583"/>
        <end position="2622"/>
    </location>
</feature>
<dbReference type="GO" id="GO:0030198">
    <property type="term" value="P:extracellular matrix organization"/>
    <property type="evidence" value="ECO:0007669"/>
    <property type="project" value="InterPro"/>
</dbReference>
<dbReference type="SMART" id="SM00131">
    <property type="entry name" value="KU"/>
    <property type="match status" value="10"/>
</dbReference>
<dbReference type="Pfam" id="PF07679">
    <property type="entry name" value="I-set"/>
    <property type="match status" value="2"/>
</dbReference>
<evidence type="ECO:0000256" key="14">
    <source>
        <dbReference type="ARBA" id="ARBA00023319"/>
    </source>
</evidence>
<dbReference type="FunFam" id="4.10.410.10:FF:000017">
    <property type="entry name" value="papilin isoform X2"/>
    <property type="match status" value="1"/>
</dbReference>
<dbReference type="Gene3D" id="2.20.100.10">
    <property type="entry name" value="Thrombospondin type-1 (TSP1) repeat"/>
    <property type="match status" value="5"/>
</dbReference>
<dbReference type="FunFam" id="2.60.40.10:FF:000032">
    <property type="entry name" value="palladin isoform X1"/>
    <property type="match status" value="1"/>
</dbReference>
<dbReference type="GO" id="GO:0005604">
    <property type="term" value="C:basement membrane"/>
    <property type="evidence" value="ECO:0007669"/>
    <property type="project" value="UniProtKB-SubCell"/>
</dbReference>
<dbReference type="SUPFAM" id="SSF48726">
    <property type="entry name" value="Immunoglobulin"/>
    <property type="match status" value="2"/>
</dbReference>
<feature type="domain" description="BPTI/Kunitz inhibitor" evidence="20">
    <location>
        <begin position="1827"/>
        <end position="1877"/>
    </location>
</feature>
<keyword evidence="26" id="KW-1185">Reference proteome</keyword>
<keyword evidence="14" id="KW-0393">Immunoglobulin domain</keyword>
<keyword evidence="4" id="KW-0964">Secreted</keyword>
<dbReference type="FunFam" id="4.10.410.10:FF:000020">
    <property type="entry name" value="Collagen, type VI, alpha 3"/>
    <property type="match status" value="5"/>
</dbReference>
<keyword evidence="3" id="KW-0217">Developmental protein</keyword>
<keyword evidence="11" id="KW-0654">Proteoglycan</keyword>
<dbReference type="Pfam" id="PF19236">
    <property type="entry name" value="ADAMTS_CR_3"/>
    <property type="match status" value="1"/>
</dbReference>
<evidence type="ECO:0000256" key="4">
    <source>
        <dbReference type="ARBA" id="ARBA00022525"/>
    </source>
</evidence>